<dbReference type="AlphaFoldDB" id="T1J134"/>
<evidence type="ECO:0000313" key="2">
    <source>
        <dbReference type="EnsemblMetazoa" id="SMAR007250-PA"/>
    </source>
</evidence>
<dbReference type="EnsemblMetazoa" id="SMAR007250-RA">
    <property type="protein sequence ID" value="SMAR007250-PA"/>
    <property type="gene ID" value="SMAR007250"/>
</dbReference>
<evidence type="ECO:0000313" key="3">
    <source>
        <dbReference type="Proteomes" id="UP000014500"/>
    </source>
</evidence>
<dbReference type="HOGENOM" id="CLU_1888391_0_0_1"/>
<keyword evidence="3" id="KW-1185">Reference proteome</keyword>
<feature type="compositionally biased region" description="Acidic residues" evidence="1">
    <location>
        <begin position="116"/>
        <end position="127"/>
    </location>
</feature>
<proteinExistence type="predicted"/>
<feature type="region of interest" description="Disordered" evidence="1">
    <location>
        <begin position="108"/>
        <end position="133"/>
    </location>
</feature>
<protein>
    <submittedName>
        <fullName evidence="2">Uncharacterized protein</fullName>
    </submittedName>
</protein>
<evidence type="ECO:0000256" key="1">
    <source>
        <dbReference type="SAM" id="MobiDB-lite"/>
    </source>
</evidence>
<sequence>MAPTRKAIYQAASIKCGATDVFMGYVEKTKTKWSLTIDLRDKIDPEINVNVEKNRVQISGRFKQDKNPDSQWVYVKQEQVIPFGYILTARISERYRIMVIAIRENCQKDSTKESTTEDTESASESDPDDRICPAKKVCVPDKKLDE</sequence>
<name>T1J134_STRMM</name>
<dbReference type="Proteomes" id="UP000014500">
    <property type="component" value="Unassembled WGS sequence"/>
</dbReference>
<organism evidence="2 3">
    <name type="scientific">Strigamia maritima</name>
    <name type="common">European centipede</name>
    <name type="synonym">Geophilus maritimus</name>
    <dbReference type="NCBI Taxonomy" id="126957"/>
    <lineage>
        <taxon>Eukaryota</taxon>
        <taxon>Metazoa</taxon>
        <taxon>Ecdysozoa</taxon>
        <taxon>Arthropoda</taxon>
        <taxon>Myriapoda</taxon>
        <taxon>Chilopoda</taxon>
        <taxon>Pleurostigmophora</taxon>
        <taxon>Geophilomorpha</taxon>
        <taxon>Linotaeniidae</taxon>
        <taxon>Strigamia</taxon>
    </lineage>
</organism>
<reference evidence="2" key="2">
    <citation type="submission" date="2015-02" db="UniProtKB">
        <authorList>
            <consortium name="EnsemblMetazoa"/>
        </authorList>
    </citation>
    <scope>IDENTIFICATION</scope>
</reference>
<reference evidence="3" key="1">
    <citation type="submission" date="2011-05" db="EMBL/GenBank/DDBJ databases">
        <authorList>
            <person name="Richards S.R."/>
            <person name="Qu J."/>
            <person name="Jiang H."/>
            <person name="Jhangiani S.N."/>
            <person name="Agravi P."/>
            <person name="Goodspeed R."/>
            <person name="Gross S."/>
            <person name="Mandapat C."/>
            <person name="Jackson L."/>
            <person name="Mathew T."/>
            <person name="Pu L."/>
            <person name="Thornton R."/>
            <person name="Saada N."/>
            <person name="Wilczek-Boney K.B."/>
            <person name="Lee S."/>
            <person name="Kovar C."/>
            <person name="Wu Y."/>
            <person name="Scherer S.E."/>
            <person name="Worley K.C."/>
            <person name="Muzny D.M."/>
            <person name="Gibbs R."/>
        </authorList>
    </citation>
    <scope>NUCLEOTIDE SEQUENCE</scope>
    <source>
        <strain evidence="3">Brora</strain>
    </source>
</reference>
<dbReference type="EMBL" id="JH431755">
    <property type="status" value="NOT_ANNOTATED_CDS"/>
    <property type="molecule type" value="Genomic_DNA"/>
</dbReference>
<dbReference type="PhylomeDB" id="T1J134"/>
<accession>T1J134</accession>